<sequence>MRAEDGPERSVQRNVTDAFNTCMRRLATMYKHAEAQTPEDFDERINYWREACGLPEEVHTRLHTLRRWRNMSEHHLEQPERWASKGPSAKVASEHIAELQVRIDALTFGAAAGPGRHHAHTAECAWSPKYCAPSSSLPGKGEKPNTR</sequence>
<name>A0A0M0LR89_9EUKA</name>
<dbReference type="Proteomes" id="UP000037460">
    <property type="component" value="Unassembled WGS sequence"/>
</dbReference>
<dbReference type="AlphaFoldDB" id="A0A0M0LR89"/>
<protein>
    <submittedName>
        <fullName evidence="1">Uncharacterized protein</fullName>
    </submittedName>
</protein>
<accession>A0A0M0LR89</accession>
<evidence type="ECO:0000313" key="1">
    <source>
        <dbReference type="EMBL" id="KOO53417.1"/>
    </source>
</evidence>
<reference evidence="2" key="1">
    <citation type="journal article" date="2015" name="PLoS Genet.">
        <title>Genome Sequence and Transcriptome Analyses of Chrysochromulina tobin: Metabolic Tools for Enhanced Algal Fitness in the Prominent Order Prymnesiales (Haptophyceae).</title>
        <authorList>
            <person name="Hovde B.T."/>
            <person name="Deodato C.R."/>
            <person name="Hunsperger H.M."/>
            <person name="Ryken S.A."/>
            <person name="Yost W."/>
            <person name="Jha R.K."/>
            <person name="Patterson J."/>
            <person name="Monnat R.J. Jr."/>
            <person name="Barlow S.B."/>
            <person name="Starkenburg S.R."/>
            <person name="Cattolico R.A."/>
        </authorList>
    </citation>
    <scope>NUCLEOTIDE SEQUENCE</scope>
    <source>
        <strain evidence="2">CCMP291</strain>
    </source>
</reference>
<organism evidence="1 2">
    <name type="scientific">Chrysochromulina tobinii</name>
    <dbReference type="NCBI Taxonomy" id="1460289"/>
    <lineage>
        <taxon>Eukaryota</taxon>
        <taxon>Haptista</taxon>
        <taxon>Haptophyta</taxon>
        <taxon>Prymnesiophyceae</taxon>
        <taxon>Prymnesiales</taxon>
        <taxon>Chrysochromulinaceae</taxon>
        <taxon>Chrysochromulina</taxon>
    </lineage>
</organism>
<evidence type="ECO:0000313" key="2">
    <source>
        <dbReference type="Proteomes" id="UP000037460"/>
    </source>
</evidence>
<proteinExistence type="predicted"/>
<gene>
    <name evidence="1" type="ORF">Ctob_015920</name>
</gene>
<dbReference type="EMBL" id="JWZX01000237">
    <property type="protein sequence ID" value="KOO53417.1"/>
    <property type="molecule type" value="Genomic_DNA"/>
</dbReference>
<comment type="caution">
    <text evidence="1">The sequence shown here is derived from an EMBL/GenBank/DDBJ whole genome shotgun (WGS) entry which is preliminary data.</text>
</comment>
<keyword evidence="2" id="KW-1185">Reference proteome</keyword>